<feature type="domain" description="HTH araC/xylS-type" evidence="5">
    <location>
        <begin position="222"/>
        <end position="321"/>
    </location>
</feature>
<name>A0ABW0QMR6_9GAMM</name>
<dbReference type="SUPFAM" id="SSF46689">
    <property type="entry name" value="Homeodomain-like"/>
    <property type="match status" value="2"/>
</dbReference>
<evidence type="ECO:0000313" key="6">
    <source>
        <dbReference type="EMBL" id="MFC5525866.1"/>
    </source>
</evidence>
<dbReference type="PANTHER" id="PTHR46796:SF14">
    <property type="entry name" value="TRANSCRIPTIONAL REGULATORY PROTEIN"/>
    <property type="match status" value="1"/>
</dbReference>
<keyword evidence="2" id="KW-0238">DNA-binding</keyword>
<evidence type="ECO:0000256" key="4">
    <source>
        <dbReference type="SAM" id="MobiDB-lite"/>
    </source>
</evidence>
<keyword evidence="7" id="KW-1185">Reference proteome</keyword>
<dbReference type="EMBL" id="JBHSNF010000001">
    <property type="protein sequence ID" value="MFC5525866.1"/>
    <property type="molecule type" value="Genomic_DNA"/>
</dbReference>
<organism evidence="6 7">
    <name type="scientific">Rhodanobacter ginsengisoli</name>
    <dbReference type="NCBI Taxonomy" id="418646"/>
    <lineage>
        <taxon>Bacteria</taxon>
        <taxon>Pseudomonadati</taxon>
        <taxon>Pseudomonadota</taxon>
        <taxon>Gammaproteobacteria</taxon>
        <taxon>Lysobacterales</taxon>
        <taxon>Rhodanobacteraceae</taxon>
        <taxon>Rhodanobacter</taxon>
    </lineage>
</organism>
<dbReference type="InterPro" id="IPR009057">
    <property type="entry name" value="Homeodomain-like_sf"/>
</dbReference>
<evidence type="ECO:0000313" key="7">
    <source>
        <dbReference type="Proteomes" id="UP001596114"/>
    </source>
</evidence>
<dbReference type="SMART" id="SM00342">
    <property type="entry name" value="HTH_ARAC"/>
    <property type="match status" value="1"/>
</dbReference>
<dbReference type="InterPro" id="IPR050204">
    <property type="entry name" value="AraC_XylS_family_regulators"/>
</dbReference>
<accession>A0ABW0QMR6</accession>
<evidence type="ECO:0000259" key="5">
    <source>
        <dbReference type="PROSITE" id="PS01124"/>
    </source>
</evidence>
<dbReference type="PROSITE" id="PS01124">
    <property type="entry name" value="HTH_ARAC_FAMILY_2"/>
    <property type="match status" value="1"/>
</dbReference>
<dbReference type="PROSITE" id="PS00041">
    <property type="entry name" value="HTH_ARAC_FAMILY_1"/>
    <property type="match status" value="1"/>
</dbReference>
<dbReference type="Proteomes" id="UP001596114">
    <property type="component" value="Unassembled WGS sequence"/>
</dbReference>
<dbReference type="PANTHER" id="PTHR46796">
    <property type="entry name" value="HTH-TYPE TRANSCRIPTIONAL ACTIVATOR RHAS-RELATED"/>
    <property type="match status" value="1"/>
</dbReference>
<proteinExistence type="predicted"/>
<dbReference type="InterPro" id="IPR018060">
    <property type="entry name" value="HTH_AraC"/>
</dbReference>
<evidence type="ECO:0000256" key="3">
    <source>
        <dbReference type="ARBA" id="ARBA00023163"/>
    </source>
</evidence>
<sequence>MPSAAAYISPQTPRMSVEGSPMQKGAYGNRLGRSFRMSNPPTLTTHTAGKQPLAVTEVFCDTPDYGFTAPIAAESSYIVGLQLRGLQRHALWLDGRPVPVRPIVPGTTHFYDLERHPIAYIKDPFHPLFFYVPRTALTELSEELGTREASDLRYRPGEFIDDPVIRHLGLSLLPALHAQRENHQLFVDHVLLALRAHLLSAYGDVRHRSPSMRGGLAPWRQRQATELMREHLVDGIPLALVAKACDLSCSAFVRAFKKSTGLSPHQWLIAQRIELALKLMRDDHSLTLADVALAAGFADQSHFTRTFTCKMGVSPGAWRGAIEPRPARRTDGGLNASGMDDPPH</sequence>
<gene>
    <name evidence="6" type="ORF">ACFPPA_08945</name>
</gene>
<comment type="caution">
    <text evidence="6">The sequence shown here is derived from an EMBL/GenBank/DDBJ whole genome shotgun (WGS) entry which is preliminary data.</text>
</comment>
<dbReference type="Gene3D" id="1.10.10.60">
    <property type="entry name" value="Homeodomain-like"/>
    <property type="match status" value="2"/>
</dbReference>
<dbReference type="InterPro" id="IPR018062">
    <property type="entry name" value="HTH_AraC-typ_CS"/>
</dbReference>
<protein>
    <submittedName>
        <fullName evidence="6">Helix-turn-helix transcriptional regulator</fullName>
    </submittedName>
</protein>
<evidence type="ECO:0000256" key="2">
    <source>
        <dbReference type="ARBA" id="ARBA00023125"/>
    </source>
</evidence>
<reference evidence="7" key="1">
    <citation type="journal article" date="2019" name="Int. J. Syst. Evol. Microbiol.">
        <title>The Global Catalogue of Microorganisms (GCM) 10K type strain sequencing project: providing services to taxonomists for standard genome sequencing and annotation.</title>
        <authorList>
            <consortium name="The Broad Institute Genomics Platform"/>
            <consortium name="The Broad Institute Genome Sequencing Center for Infectious Disease"/>
            <person name="Wu L."/>
            <person name="Ma J."/>
        </authorList>
    </citation>
    <scope>NUCLEOTIDE SEQUENCE [LARGE SCALE GENOMIC DNA]</scope>
    <source>
        <strain evidence="7">CGMCC 1.16619</strain>
    </source>
</reference>
<keyword evidence="1" id="KW-0805">Transcription regulation</keyword>
<dbReference type="RefSeq" id="WP_377319353.1">
    <property type="nucleotide sequence ID" value="NZ_JBHSNF010000001.1"/>
</dbReference>
<dbReference type="Pfam" id="PF12833">
    <property type="entry name" value="HTH_18"/>
    <property type="match status" value="1"/>
</dbReference>
<keyword evidence="3" id="KW-0804">Transcription</keyword>
<evidence type="ECO:0000256" key="1">
    <source>
        <dbReference type="ARBA" id="ARBA00023015"/>
    </source>
</evidence>
<feature type="region of interest" description="Disordered" evidence="4">
    <location>
        <begin position="320"/>
        <end position="344"/>
    </location>
</feature>
<feature type="region of interest" description="Disordered" evidence="4">
    <location>
        <begin position="1"/>
        <end position="23"/>
    </location>
</feature>